<evidence type="ECO:0000313" key="3">
    <source>
        <dbReference type="EMBL" id="PHJ19536.1"/>
    </source>
</evidence>
<feature type="transmembrane region" description="Helical" evidence="2">
    <location>
        <begin position="105"/>
        <end position="124"/>
    </location>
</feature>
<evidence type="ECO:0000256" key="2">
    <source>
        <dbReference type="SAM" id="Phobius"/>
    </source>
</evidence>
<feature type="compositionally biased region" description="Polar residues" evidence="1">
    <location>
        <begin position="128"/>
        <end position="137"/>
    </location>
</feature>
<name>A0A2C6KTU0_9APIC</name>
<gene>
    <name evidence="3" type="ORF">CSUI_006637</name>
</gene>
<sequence>MESMRLASEAENTLRSSRAHDTGDTPVSCYFLRLLGLPHPPADSQAPAVQVVVILSLVASFAEVFSRRTRVGAALSSSLVAFLAAACISNTVPCILPARSPVYDLFWNHVLPAVLVLLISGVVLDSSKSGKQTSGNRVSGLPSPHLAPDPSLSSASLPSSNSFASLGSSSSLLRLSSPPRLDVCSPSPPFSLSSSGPSHSENRDTRKEETSGPSSAAPSCSLAYGFQTVGVAFLLGAIATVTSVCATYQIAVSILASYTWCPGILYLSRRVAAMCAACVSATYIGGSVNFYAVARTLNVPGHIVGGLGAADLFLSGIYTAVLAILARHAPWLRRSFPDCSSSSASPPPRDARTEDEAWPPVSAASPTSLLQPANSEARPSAAAKLDVHGTSFTPLPLRVVAVAFCAVYAVTIAAVAARLERSICAFLQTDLHGADTLAVTVLAFCVAFQVDRALSEASLLEDQQYQEAFGGSSSHTQEAEAKHRNGPELAAQVARVSEDVANAGQTLFFAAIGAGARLSDVFAIGPAIFLFTLASLVGHLLVHLILCRLFNVVAGWRKYPYPIPLDECLVASEANVGGPGTAAALAGRPREFWDAFESRSHTSISCCKTKSYLNVSAFIGFTGTERLVFFLPVNPSSLG</sequence>
<keyword evidence="4" id="KW-1185">Reference proteome</keyword>
<feature type="transmembrane region" description="Helical" evidence="2">
    <location>
        <begin position="48"/>
        <end position="66"/>
    </location>
</feature>
<feature type="compositionally biased region" description="Low complexity" evidence="1">
    <location>
        <begin position="141"/>
        <end position="154"/>
    </location>
</feature>
<feature type="compositionally biased region" description="Basic and acidic residues" evidence="1">
    <location>
        <begin position="200"/>
        <end position="210"/>
    </location>
</feature>
<reference evidence="3 4" key="1">
    <citation type="journal article" date="2017" name="Int. J. Parasitol.">
        <title>The genome of the protozoan parasite Cystoisospora suis and a reverse vaccinology approach to identify vaccine candidates.</title>
        <authorList>
            <person name="Palmieri N."/>
            <person name="Shrestha A."/>
            <person name="Ruttkowski B."/>
            <person name="Beck T."/>
            <person name="Vogl C."/>
            <person name="Tomley F."/>
            <person name="Blake D.P."/>
            <person name="Joachim A."/>
        </authorList>
    </citation>
    <scope>NUCLEOTIDE SEQUENCE [LARGE SCALE GENOMIC DNA]</scope>
    <source>
        <strain evidence="3 4">Wien I</strain>
    </source>
</reference>
<evidence type="ECO:0000313" key="4">
    <source>
        <dbReference type="Proteomes" id="UP000221165"/>
    </source>
</evidence>
<proteinExistence type="predicted"/>
<feature type="transmembrane region" description="Helical" evidence="2">
    <location>
        <begin position="304"/>
        <end position="326"/>
    </location>
</feature>
<keyword evidence="2" id="KW-1133">Transmembrane helix</keyword>
<dbReference type="EMBL" id="MIGC01003373">
    <property type="protein sequence ID" value="PHJ19536.1"/>
    <property type="molecule type" value="Genomic_DNA"/>
</dbReference>
<feature type="region of interest" description="Disordered" evidence="1">
    <location>
        <begin position="187"/>
        <end position="216"/>
    </location>
</feature>
<keyword evidence="2" id="KW-0472">Membrane</keyword>
<dbReference type="InterPro" id="IPR008537">
    <property type="entry name" value="DUF819"/>
</dbReference>
<dbReference type="PANTHER" id="PTHR34289">
    <property type="entry name" value="PROTEIN, PUTATIVE (DUF819)-RELATED"/>
    <property type="match status" value="1"/>
</dbReference>
<dbReference type="Pfam" id="PF05684">
    <property type="entry name" value="DUF819"/>
    <property type="match status" value="2"/>
</dbReference>
<dbReference type="AlphaFoldDB" id="A0A2C6KTU0"/>
<feature type="region of interest" description="Disordered" evidence="1">
    <location>
        <begin position="128"/>
        <end position="154"/>
    </location>
</feature>
<feature type="transmembrane region" description="Helical" evidence="2">
    <location>
        <begin position="399"/>
        <end position="419"/>
    </location>
</feature>
<dbReference type="RefSeq" id="XP_067921235.1">
    <property type="nucleotide sequence ID" value="XM_068066791.1"/>
</dbReference>
<feature type="compositionally biased region" description="Low complexity" evidence="1">
    <location>
        <begin position="190"/>
        <end position="199"/>
    </location>
</feature>
<accession>A0A2C6KTU0</accession>
<dbReference type="VEuPathDB" id="ToxoDB:CSUI_006637"/>
<feature type="transmembrane region" description="Helical" evidence="2">
    <location>
        <begin position="231"/>
        <end position="251"/>
    </location>
</feature>
<feature type="transmembrane region" description="Helical" evidence="2">
    <location>
        <begin position="78"/>
        <end position="99"/>
    </location>
</feature>
<feature type="region of interest" description="Disordered" evidence="1">
    <location>
        <begin position="339"/>
        <end position="371"/>
    </location>
</feature>
<comment type="caution">
    <text evidence="3">The sequence shown here is derived from an EMBL/GenBank/DDBJ whole genome shotgun (WGS) entry which is preliminary data.</text>
</comment>
<feature type="transmembrane region" description="Helical" evidence="2">
    <location>
        <begin position="271"/>
        <end position="292"/>
    </location>
</feature>
<keyword evidence="2 3" id="KW-0812">Transmembrane</keyword>
<dbReference type="OrthoDB" id="45797at2759"/>
<protein>
    <submittedName>
        <fullName evidence="3">Transmembrane protein</fullName>
    </submittedName>
</protein>
<organism evidence="3 4">
    <name type="scientific">Cystoisospora suis</name>
    <dbReference type="NCBI Taxonomy" id="483139"/>
    <lineage>
        <taxon>Eukaryota</taxon>
        <taxon>Sar</taxon>
        <taxon>Alveolata</taxon>
        <taxon>Apicomplexa</taxon>
        <taxon>Conoidasida</taxon>
        <taxon>Coccidia</taxon>
        <taxon>Eucoccidiorida</taxon>
        <taxon>Eimeriorina</taxon>
        <taxon>Sarcocystidae</taxon>
        <taxon>Cystoisospora</taxon>
    </lineage>
</organism>
<evidence type="ECO:0000256" key="1">
    <source>
        <dbReference type="SAM" id="MobiDB-lite"/>
    </source>
</evidence>
<feature type="transmembrane region" description="Helical" evidence="2">
    <location>
        <begin position="527"/>
        <end position="550"/>
    </location>
</feature>
<dbReference type="Proteomes" id="UP000221165">
    <property type="component" value="Unassembled WGS sequence"/>
</dbReference>
<dbReference type="GeneID" id="94430002"/>
<dbReference type="PANTHER" id="PTHR34289:SF8">
    <property type="entry name" value="DUF819 DOMAIN-CONTAINING PROTEIN"/>
    <property type="match status" value="1"/>
</dbReference>